<protein>
    <submittedName>
        <fullName evidence="1">Uncharacterized protein</fullName>
    </submittedName>
</protein>
<gene>
    <name evidence="1" type="ORF">N4T19_07775</name>
</gene>
<keyword evidence="2" id="KW-1185">Reference proteome</keyword>
<reference evidence="1" key="1">
    <citation type="submission" date="2022-09" db="EMBL/GenBank/DDBJ databases">
        <title>Bacterial diversity in gut of crayfish and pufferfish.</title>
        <authorList>
            <person name="Huang Y."/>
        </authorList>
    </citation>
    <scope>NUCLEOTIDE SEQUENCE</scope>
    <source>
        <strain evidence="1">PR12</strain>
    </source>
</reference>
<proteinExistence type="predicted"/>
<dbReference type="RefSeq" id="WP_165841105.1">
    <property type="nucleotide sequence ID" value="NZ_CP104377.1"/>
</dbReference>
<name>A0ABY6A589_9BURK</name>
<evidence type="ECO:0000313" key="2">
    <source>
        <dbReference type="Proteomes" id="UP001058290"/>
    </source>
</evidence>
<sequence>MFQSRYWRWHIKDGDDWSETKEHERWDGIKLDRPEAMPVLGTMVLHTVTVAVDKDLYDSLAPDIPF</sequence>
<dbReference type="Proteomes" id="UP001058290">
    <property type="component" value="Chromosome"/>
</dbReference>
<dbReference type="EMBL" id="CP104377">
    <property type="protein sequence ID" value="UXC19994.1"/>
    <property type="molecule type" value="Genomic_DNA"/>
</dbReference>
<accession>A0ABY6A589</accession>
<evidence type="ECO:0000313" key="1">
    <source>
        <dbReference type="EMBL" id="UXC19994.1"/>
    </source>
</evidence>
<organism evidence="1 2">
    <name type="scientific">Comamonas squillarum</name>
    <dbReference type="NCBI Taxonomy" id="2977320"/>
    <lineage>
        <taxon>Bacteria</taxon>
        <taxon>Pseudomonadati</taxon>
        <taxon>Pseudomonadota</taxon>
        <taxon>Betaproteobacteria</taxon>
        <taxon>Burkholderiales</taxon>
        <taxon>Comamonadaceae</taxon>
        <taxon>Comamonas</taxon>
    </lineage>
</organism>